<gene>
    <name evidence="1" type="ORF">FHX39_001319</name>
</gene>
<sequence length="94" mass="9590">MQLTPNSTSTVRLRVGDTLRLEADGGCGSAVIMSSQNESVLRTADAHTVRAVRVGSTRLSAGHAMCADLPLAQQPGCIGGVATDGEVDVVVVPS</sequence>
<evidence type="ECO:0000313" key="1">
    <source>
        <dbReference type="EMBL" id="MBB3326375.1"/>
    </source>
</evidence>
<dbReference type="RefSeq" id="WP_183337333.1">
    <property type="nucleotide sequence ID" value="NZ_JACHZG010000001.1"/>
</dbReference>
<reference evidence="1 2" key="1">
    <citation type="submission" date="2020-08" db="EMBL/GenBank/DDBJ databases">
        <title>Sequencing the genomes of 1000 actinobacteria strains.</title>
        <authorList>
            <person name="Klenk H.-P."/>
        </authorList>
    </citation>
    <scope>NUCLEOTIDE SEQUENCE [LARGE SCALE GENOMIC DNA]</scope>
    <source>
        <strain evidence="1 2">DSM 11053</strain>
    </source>
</reference>
<comment type="caution">
    <text evidence="1">The sequence shown here is derived from an EMBL/GenBank/DDBJ whole genome shotgun (WGS) entry which is preliminary data.</text>
</comment>
<organism evidence="1 2">
    <name type="scientific">Microlunatus antarcticus</name>
    <dbReference type="NCBI Taxonomy" id="53388"/>
    <lineage>
        <taxon>Bacteria</taxon>
        <taxon>Bacillati</taxon>
        <taxon>Actinomycetota</taxon>
        <taxon>Actinomycetes</taxon>
        <taxon>Propionibacteriales</taxon>
        <taxon>Propionibacteriaceae</taxon>
        <taxon>Microlunatus</taxon>
    </lineage>
</organism>
<name>A0A7W5P6C3_9ACTN</name>
<protein>
    <submittedName>
        <fullName evidence="1">Uncharacterized protein</fullName>
    </submittedName>
</protein>
<accession>A0A7W5P6C3</accession>
<keyword evidence="2" id="KW-1185">Reference proteome</keyword>
<dbReference type="EMBL" id="JACHZG010000001">
    <property type="protein sequence ID" value="MBB3326375.1"/>
    <property type="molecule type" value="Genomic_DNA"/>
</dbReference>
<evidence type="ECO:0000313" key="2">
    <source>
        <dbReference type="Proteomes" id="UP000565572"/>
    </source>
</evidence>
<dbReference type="Proteomes" id="UP000565572">
    <property type="component" value="Unassembled WGS sequence"/>
</dbReference>
<dbReference type="AlphaFoldDB" id="A0A7W5P6C3"/>
<proteinExistence type="predicted"/>